<dbReference type="SUPFAM" id="SSF116734">
    <property type="entry name" value="DNA methylase specificity domain"/>
    <property type="match status" value="2"/>
</dbReference>
<dbReference type="RefSeq" id="WP_196284142.1">
    <property type="nucleotide sequence ID" value="NZ_JADQDQ010000018.1"/>
</dbReference>
<keyword evidence="6" id="KW-1185">Reference proteome</keyword>
<comment type="similarity">
    <text evidence="1">Belongs to the type-I restriction system S methylase family.</text>
</comment>
<sequence length="419" mass="47155">MMSSNNKLPEGWACVTLGELTKNVSIKNADKKVEHVVSVTKHRGIVNSLDFFKKQVYSKELSTYKIIKKEQFAYATIHLDEGSIGFLADYDEAVLSPMYTVFEAKKNKVDTQFLFTVLKSERLINIYNHIGLGSINRRKSIPYSVFAKIEILLPPLSEQRKIAEILSTVDEKMAVIDEQLAQTQELKKGLMQRLLTKGIGHTAFKDSPLGEIPESWEVKRISEVSSYVDYRGKTPPKVDSGVFLVTARNIKNGKIDYSLSKEFVPIDEYDEIMSRGKPQIGDVLITTEAPMGEVAAIDREDIALAQRVIKYRADSSQLDSGYFKYFLLGPQFQTALDKESTGSTVKGIKGSRLHKMQLIIPSSLAEQRQIAEILTTVDDKLQVLTDKKAQYQELKRGLMQQLLTGQRRVRVAQPEAALA</sequence>
<dbReference type="GO" id="GO:0004519">
    <property type="term" value="F:endonuclease activity"/>
    <property type="evidence" value="ECO:0007669"/>
    <property type="project" value="UniProtKB-KW"/>
</dbReference>
<proteinExistence type="inferred from homology"/>
<dbReference type="EMBL" id="JADQDQ010000018">
    <property type="protein sequence ID" value="MBF9239791.1"/>
    <property type="molecule type" value="Genomic_DNA"/>
</dbReference>
<protein>
    <submittedName>
        <fullName evidence="5">Restriction endonuclease subunit S</fullName>
    </submittedName>
</protein>
<feature type="domain" description="Type I restriction modification DNA specificity" evidence="4">
    <location>
        <begin position="9"/>
        <end position="180"/>
    </location>
</feature>
<reference evidence="5 6" key="1">
    <citation type="submission" date="2020-11" db="EMBL/GenBank/DDBJ databases">
        <authorList>
            <person name="Kim M.K."/>
        </authorList>
    </citation>
    <scope>NUCLEOTIDE SEQUENCE [LARGE SCALE GENOMIC DNA]</scope>
    <source>
        <strain evidence="5 6">BT683</strain>
    </source>
</reference>
<feature type="domain" description="Type I restriction modification DNA specificity" evidence="4">
    <location>
        <begin position="213"/>
        <end position="389"/>
    </location>
</feature>
<dbReference type="PANTHER" id="PTHR30408">
    <property type="entry name" value="TYPE-1 RESTRICTION ENZYME ECOKI SPECIFICITY PROTEIN"/>
    <property type="match status" value="1"/>
</dbReference>
<keyword evidence="5" id="KW-0378">Hydrolase</keyword>
<evidence type="ECO:0000313" key="6">
    <source>
        <dbReference type="Proteomes" id="UP000597617"/>
    </source>
</evidence>
<evidence type="ECO:0000256" key="3">
    <source>
        <dbReference type="ARBA" id="ARBA00023125"/>
    </source>
</evidence>
<dbReference type="InterPro" id="IPR052021">
    <property type="entry name" value="Type-I_RS_S_subunit"/>
</dbReference>
<dbReference type="InterPro" id="IPR000055">
    <property type="entry name" value="Restrct_endonuc_typeI_TRD"/>
</dbReference>
<evidence type="ECO:0000259" key="4">
    <source>
        <dbReference type="Pfam" id="PF01420"/>
    </source>
</evidence>
<organism evidence="5 6">
    <name type="scientific">Hymenobacter jeongseonensis</name>
    <dbReference type="NCBI Taxonomy" id="2791027"/>
    <lineage>
        <taxon>Bacteria</taxon>
        <taxon>Pseudomonadati</taxon>
        <taxon>Bacteroidota</taxon>
        <taxon>Cytophagia</taxon>
        <taxon>Cytophagales</taxon>
        <taxon>Hymenobacteraceae</taxon>
        <taxon>Hymenobacter</taxon>
    </lineage>
</organism>
<dbReference type="Gene3D" id="1.10.287.1120">
    <property type="entry name" value="Bipartite methylase S protein"/>
    <property type="match status" value="1"/>
</dbReference>
<dbReference type="Pfam" id="PF01420">
    <property type="entry name" value="Methylase_S"/>
    <property type="match status" value="2"/>
</dbReference>
<evidence type="ECO:0000313" key="5">
    <source>
        <dbReference type="EMBL" id="MBF9239791.1"/>
    </source>
</evidence>
<dbReference type="Proteomes" id="UP000597617">
    <property type="component" value="Unassembled WGS sequence"/>
</dbReference>
<dbReference type="PANTHER" id="PTHR30408:SF12">
    <property type="entry name" value="TYPE I RESTRICTION ENZYME MJAVIII SPECIFICITY SUBUNIT"/>
    <property type="match status" value="1"/>
</dbReference>
<name>A0ABS0IN44_9BACT</name>
<gene>
    <name evidence="5" type="ORF">I2I05_20525</name>
</gene>
<accession>A0ABS0IN44</accession>
<keyword evidence="5" id="KW-0255">Endonuclease</keyword>
<dbReference type="Gene3D" id="3.90.220.20">
    <property type="entry name" value="DNA methylase specificity domains"/>
    <property type="match status" value="2"/>
</dbReference>
<dbReference type="CDD" id="cd17246">
    <property type="entry name" value="RMtype1_S_SonII-TRD2-CR2_like"/>
    <property type="match status" value="1"/>
</dbReference>
<keyword evidence="5" id="KW-0540">Nuclease</keyword>
<comment type="caution">
    <text evidence="5">The sequence shown here is derived from an EMBL/GenBank/DDBJ whole genome shotgun (WGS) entry which is preliminary data.</text>
</comment>
<dbReference type="InterPro" id="IPR044946">
    <property type="entry name" value="Restrct_endonuc_typeI_TRD_sf"/>
</dbReference>
<keyword evidence="2" id="KW-0680">Restriction system</keyword>
<keyword evidence="3" id="KW-0238">DNA-binding</keyword>
<evidence type="ECO:0000256" key="2">
    <source>
        <dbReference type="ARBA" id="ARBA00022747"/>
    </source>
</evidence>
<evidence type="ECO:0000256" key="1">
    <source>
        <dbReference type="ARBA" id="ARBA00010923"/>
    </source>
</evidence>